<dbReference type="EMBL" id="JAFCMP010000315">
    <property type="protein sequence ID" value="KAG5181556.1"/>
    <property type="molecule type" value="Genomic_DNA"/>
</dbReference>
<dbReference type="PANTHER" id="PTHR45877:SF3">
    <property type="entry name" value="E3 UBIQUITIN-PROTEIN LIGASE"/>
    <property type="match status" value="1"/>
</dbReference>
<keyword evidence="3" id="KW-0862">Zinc</keyword>
<dbReference type="GO" id="GO:0043161">
    <property type="term" value="P:proteasome-mediated ubiquitin-dependent protein catabolic process"/>
    <property type="evidence" value="ECO:0007669"/>
    <property type="project" value="TreeGrafter"/>
</dbReference>
<dbReference type="InterPro" id="IPR049548">
    <property type="entry name" value="Sina-like_RING"/>
</dbReference>
<dbReference type="GO" id="GO:0008270">
    <property type="term" value="F:zinc ion binding"/>
    <property type="evidence" value="ECO:0007669"/>
    <property type="project" value="UniProtKB-KW"/>
</dbReference>
<evidence type="ECO:0000256" key="2">
    <source>
        <dbReference type="ARBA" id="ARBA00022771"/>
    </source>
</evidence>
<feature type="domain" description="E3 ubiquitin-protein ligase Sina-like RING finger" evidence="4">
    <location>
        <begin position="1"/>
        <end position="33"/>
    </location>
</feature>
<dbReference type="AlphaFoldDB" id="A0A835YUX5"/>
<accession>A0A835YUX5</accession>
<dbReference type="InterPro" id="IPR013083">
    <property type="entry name" value="Znf_RING/FYVE/PHD"/>
</dbReference>
<gene>
    <name evidence="7" type="ORF">JKP88DRAFT_173841</name>
    <name evidence="6" type="ORF">JKP88DRAFT_182165</name>
    <name evidence="5" type="ORF">JKP88DRAFT_182409</name>
</gene>
<protein>
    <submittedName>
        <fullName evidence="5">Seven in absentia</fullName>
    </submittedName>
</protein>
<comment type="caution">
    <text evidence="5">The sequence shown here is derived from an EMBL/GenBank/DDBJ whole genome shotgun (WGS) entry which is preliminary data.</text>
</comment>
<dbReference type="PANTHER" id="PTHR45877">
    <property type="entry name" value="E3 UBIQUITIN-PROTEIN LIGASE SIAH2"/>
    <property type="match status" value="1"/>
</dbReference>
<dbReference type="GO" id="GO:0005737">
    <property type="term" value="C:cytoplasm"/>
    <property type="evidence" value="ECO:0007669"/>
    <property type="project" value="TreeGrafter"/>
</dbReference>
<evidence type="ECO:0000313" key="7">
    <source>
        <dbReference type="EMBL" id="KAG5192160.1"/>
    </source>
</evidence>
<dbReference type="OrthoDB" id="941555at2759"/>
<dbReference type="GO" id="GO:0061630">
    <property type="term" value="F:ubiquitin protein ligase activity"/>
    <property type="evidence" value="ECO:0007669"/>
    <property type="project" value="TreeGrafter"/>
</dbReference>
<dbReference type="EMBL" id="JAFCMP010000432">
    <property type="protein sequence ID" value="KAG5179990.1"/>
    <property type="molecule type" value="Genomic_DNA"/>
</dbReference>
<keyword evidence="1" id="KW-0479">Metal-binding</keyword>
<feature type="non-terminal residue" evidence="5">
    <location>
        <position position="1"/>
    </location>
</feature>
<dbReference type="GO" id="GO:0031624">
    <property type="term" value="F:ubiquitin conjugating enzyme binding"/>
    <property type="evidence" value="ECO:0007669"/>
    <property type="project" value="TreeGrafter"/>
</dbReference>
<dbReference type="Proteomes" id="UP000664859">
    <property type="component" value="Unassembled WGS sequence"/>
</dbReference>
<reference evidence="5" key="1">
    <citation type="submission" date="2021-02" db="EMBL/GenBank/DDBJ databases">
        <title>First Annotated Genome of the Yellow-green Alga Tribonema minus.</title>
        <authorList>
            <person name="Mahan K.M."/>
        </authorList>
    </citation>
    <scope>NUCLEOTIDE SEQUENCE</scope>
    <source>
        <strain evidence="5">UTEX B ZZ1240</strain>
    </source>
</reference>
<organism evidence="5 8">
    <name type="scientific">Tribonema minus</name>
    <dbReference type="NCBI Taxonomy" id="303371"/>
    <lineage>
        <taxon>Eukaryota</taxon>
        <taxon>Sar</taxon>
        <taxon>Stramenopiles</taxon>
        <taxon>Ochrophyta</taxon>
        <taxon>PX clade</taxon>
        <taxon>Xanthophyceae</taxon>
        <taxon>Tribonematales</taxon>
        <taxon>Tribonemataceae</taxon>
        <taxon>Tribonema</taxon>
    </lineage>
</organism>
<sequence length="73" mass="7975">VCYGTSTPPILQCGQGHVVCSTCLPRITSCPVCRGSVTCRNLALEALCEGHQFPCPHSTHGCTRQLELRDLRY</sequence>
<evidence type="ECO:0000256" key="1">
    <source>
        <dbReference type="ARBA" id="ARBA00022723"/>
    </source>
</evidence>
<name>A0A835YUX5_9STRA</name>
<evidence type="ECO:0000256" key="3">
    <source>
        <dbReference type="ARBA" id="ARBA00022833"/>
    </source>
</evidence>
<keyword evidence="2" id="KW-0863">Zinc-finger</keyword>
<keyword evidence="8" id="KW-1185">Reference proteome</keyword>
<evidence type="ECO:0000259" key="4">
    <source>
        <dbReference type="Pfam" id="PF21362"/>
    </source>
</evidence>
<dbReference type="Gene3D" id="3.30.40.10">
    <property type="entry name" value="Zinc/RING finger domain, C3HC4 (zinc finger)"/>
    <property type="match status" value="1"/>
</dbReference>
<dbReference type="InterPro" id="IPR004162">
    <property type="entry name" value="SINA-like_animal"/>
</dbReference>
<evidence type="ECO:0000313" key="5">
    <source>
        <dbReference type="EMBL" id="KAG5179990.1"/>
    </source>
</evidence>
<proteinExistence type="predicted"/>
<evidence type="ECO:0000313" key="6">
    <source>
        <dbReference type="EMBL" id="KAG5181556.1"/>
    </source>
</evidence>
<dbReference type="Pfam" id="PF21362">
    <property type="entry name" value="Sina_RING"/>
    <property type="match status" value="1"/>
</dbReference>
<dbReference type="EMBL" id="JAFCMP010000010">
    <property type="protein sequence ID" value="KAG5192160.1"/>
    <property type="molecule type" value="Genomic_DNA"/>
</dbReference>
<evidence type="ECO:0000313" key="8">
    <source>
        <dbReference type="Proteomes" id="UP000664859"/>
    </source>
</evidence>